<keyword evidence="5 13" id="KW-0808">Transferase</keyword>
<evidence type="ECO:0000256" key="4">
    <source>
        <dbReference type="ARBA" id="ARBA00013139"/>
    </source>
</evidence>
<evidence type="ECO:0000313" key="13">
    <source>
        <dbReference type="EMBL" id="KAL1407211.1"/>
    </source>
</evidence>
<dbReference type="Proteomes" id="UP001565368">
    <property type="component" value="Unassembled WGS sequence"/>
</dbReference>
<evidence type="ECO:0000256" key="10">
    <source>
        <dbReference type="SAM" id="MobiDB-lite"/>
    </source>
</evidence>
<feature type="domain" description="Chorismate-utilising enzyme C-terminal" evidence="12">
    <location>
        <begin position="498"/>
        <end position="785"/>
    </location>
</feature>
<evidence type="ECO:0000313" key="14">
    <source>
        <dbReference type="Proteomes" id="UP001565368"/>
    </source>
</evidence>
<dbReference type="PANTHER" id="PTHR11236:SF18">
    <property type="entry name" value="AMINODEOXYCHORISMATE SYNTHASE"/>
    <property type="match status" value="1"/>
</dbReference>
<reference evidence="13 14" key="1">
    <citation type="submission" date="2023-08" db="EMBL/GenBank/DDBJ databases">
        <title>Annotated Genome Sequence of Vanrija albida AlHP1.</title>
        <authorList>
            <person name="Herzog R."/>
        </authorList>
    </citation>
    <scope>NUCLEOTIDE SEQUENCE [LARGE SCALE GENOMIC DNA]</scope>
    <source>
        <strain evidence="13 14">AlHP1</strain>
    </source>
</reference>
<comment type="caution">
    <text evidence="13">The sequence shown here is derived from an EMBL/GenBank/DDBJ whole genome shotgun (WGS) entry which is preliminary data.</text>
</comment>
<dbReference type="InterPro" id="IPR006221">
    <property type="entry name" value="TrpG/PapA_dom"/>
</dbReference>
<dbReference type="PANTHER" id="PTHR11236">
    <property type="entry name" value="AMINOBENZOATE/ANTHRANILATE SYNTHASE"/>
    <property type="match status" value="1"/>
</dbReference>
<accession>A0ABR3PXP5</accession>
<dbReference type="Pfam" id="PF00425">
    <property type="entry name" value="Chorismate_bind"/>
    <property type="match status" value="1"/>
</dbReference>
<comment type="similarity">
    <text evidence="3">In the C-terminal section; belongs to the anthranilate synthase component I family.</text>
</comment>
<dbReference type="CDD" id="cd01743">
    <property type="entry name" value="GATase1_Anthranilate_Synthase"/>
    <property type="match status" value="1"/>
</dbReference>
<dbReference type="PROSITE" id="PS51273">
    <property type="entry name" value="GATASE_TYPE_1"/>
    <property type="match status" value="1"/>
</dbReference>
<feature type="region of interest" description="Disordered" evidence="10">
    <location>
        <begin position="476"/>
        <end position="495"/>
    </location>
</feature>
<feature type="compositionally biased region" description="Low complexity" evidence="10">
    <location>
        <begin position="476"/>
        <end position="485"/>
    </location>
</feature>
<dbReference type="InterPro" id="IPR015890">
    <property type="entry name" value="Chorismate_C"/>
</dbReference>
<evidence type="ECO:0000259" key="12">
    <source>
        <dbReference type="Pfam" id="PF00425"/>
    </source>
</evidence>
<organism evidence="13 14">
    <name type="scientific">Vanrija albida</name>
    <dbReference type="NCBI Taxonomy" id="181172"/>
    <lineage>
        <taxon>Eukaryota</taxon>
        <taxon>Fungi</taxon>
        <taxon>Dikarya</taxon>
        <taxon>Basidiomycota</taxon>
        <taxon>Agaricomycotina</taxon>
        <taxon>Tremellomycetes</taxon>
        <taxon>Trichosporonales</taxon>
        <taxon>Trichosporonaceae</taxon>
        <taxon>Vanrija</taxon>
    </lineage>
</organism>
<evidence type="ECO:0000256" key="3">
    <source>
        <dbReference type="ARBA" id="ARBA00005970"/>
    </source>
</evidence>
<dbReference type="InterPro" id="IPR005801">
    <property type="entry name" value="ADC_synthase"/>
</dbReference>
<dbReference type="EMBL" id="JBBXJM010000005">
    <property type="protein sequence ID" value="KAL1407211.1"/>
    <property type="molecule type" value="Genomic_DNA"/>
</dbReference>
<dbReference type="Pfam" id="PF00117">
    <property type="entry name" value="GATase"/>
    <property type="match status" value="1"/>
</dbReference>
<dbReference type="PRINTS" id="PR00099">
    <property type="entry name" value="CPSGATASE"/>
</dbReference>
<dbReference type="GO" id="GO:0046820">
    <property type="term" value="F:4-amino-4-deoxychorismate synthase activity"/>
    <property type="evidence" value="ECO:0007669"/>
    <property type="project" value="UniProtKB-EC"/>
</dbReference>
<dbReference type="RefSeq" id="XP_069207155.1">
    <property type="nucleotide sequence ID" value="XM_069355084.1"/>
</dbReference>
<dbReference type="EC" id="2.6.1.85" evidence="4"/>
<evidence type="ECO:0000256" key="2">
    <source>
        <dbReference type="ARBA" id="ARBA00005009"/>
    </source>
</evidence>
<keyword evidence="6" id="KW-0289">Folate biosynthesis</keyword>
<evidence type="ECO:0000256" key="5">
    <source>
        <dbReference type="ARBA" id="ARBA00022679"/>
    </source>
</evidence>
<protein>
    <recommendedName>
        <fullName evidence="4">aminodeoxychorismate synthase</fullName>
        <ecNumber evidence="4">2.6.1.85</ecNumber>
    </recommendedName>
    <alternativeName>
        <fullName evidence="8">Para-aminobenzoate synthase</fullName>
    </alternativeName>
    <alternativeName>
        <fullName evidence="9">p-aminobenzoic acid synthase</fullName>
    </alternativeName>
</protein>
<dbReference type="InterPro" id="IPR019999">
    <property type="entry name" value="Anth_synth_I-like"/>
</dbReference>
<name>A0ABR3PXP5_9TREE</name>
<evidence type="ECO:0000256" key="6">
    <source>
        <dbReference type="ARBA" id="ARBA00022909"/>
    </source>
</evidence>
<evidence type="ECO:0000259" key="11">
    <source>
        <dbReference type="Pfam" id="PF00117"/>
    </source>
</evidence>
<keyword evidence="14" id="KW-1185">Reference proteome</keyword>
<gene>
    <name evidence="13" type="primary">ABZ1</name>
    <name evidence="13" type="ORF">Q8F55_006627</name>
</gene>
<dbReference type="InterPro" id="IPR029062">
    <property type="entry name" value="Class_I_gatase-like"/>
</dbReference>
<dbReference type="GeneID" id="95987670"/>
<evidence type="ECO:0000256" key="1">
    <source>
        <dbReference type="ARBA" id="ARBA00001000"/>
    </source>
</evidence>
<feature type="domain" description="Glutamine amidotransferase" evidence="11">
    <location>
        <begin position="9"/>
        <end position="216"/>
    </location>
</feature>
<dbReference type="PRINTS" id="PR00097">
    <property type="entry name" value="ANTSNTHASEII"/>
</dbReference>
<dbReference type="Gene3D" id="3.40.50.880">
    <property type="match status" value="1"/>
</dbReference>
<comment type="catalytic activity">
    <reaction evidence="1">
        <text>chorismate + L-glutamine = 4-amino-4-deoxychorismate + L-glutamate</text>
        <dbReference type="Rhea" id="RHEA:11672"/>
        <dbReference type="ChEBI" id="CHEBI:29748"/>
        <dbReference type="ChEBI" id="CHEBI:29985"/>
        <dbReference type="ChEBI" id="CHEBI:58359"/>
        <dbReference type="ChEBI" id="CHEBI:58406"/>
        <dbReference type="EC" id="2.6.1.85"/>
    </reaction>
</comment>
<dbReference type="Gene3D" id="3.60.120.10">
    <property type="entry name" value="Anthranilate synthase"/>
    <property type="match status" value="1"/>
</dbReference>
<comment type="pathway">
    <text evidence="2">Cofactor biosynthesis; tetrahydrofolate biosynthesis; 4-aminobenzoate from chorismate: step 1/2.</text>
</comment>
<keyword evidence="13" id="KW-0032">Aminotransferase</keyword>
<proteinExistence type="inferred from homology"/>
<dbReference type="InterPro" id="IPR017926">
    <property type="entry name" value="GATASE"/>
</dbReference>
<dbReference type="SUPFAM" id="SSF56322">
    <property type="entry name" value="ADC synthase"/>
    <property type="match status" value="1"/>
</dbReference>
<keyword evidence="7" id="KW-0315">Glutamine amidotransferase</keyword>
<evidence type="ECO:0000256" key="9">
    <source>
        <dbReference type="ARBA" id="ARBA00031904"/>
    </source>
</evidence>
<evidence type="ECO:0000256" key="7">
    <source>
        <dbReference type="ARBA" id="ARBA00022962"/>
    </source>
</evidence>
<dbReference type="SUPFAM" id="SSF52317">
    <property type="entry name" value="Class I glutamine amidotransferase-like"/>
    <property type="match status" value="1"/>
</dbReference>
<dbReference type="PRINTS" id="PR00096">
    <property type="entry name" value="GATASE"/>
</dbReference>
<evidence type="ECO:0000256" key="8">
    <source>
        <dbReference type="ARBA" id="ARBA00031329"/>
    </source>
</evidence>
<sequence>MLPPLPRTVIIDYYDSYTNNLLILFTQLYSDSEVLRKVVVIKADKYDWPTFRREVIPNTDCVILSPGPGRPDHPADIGFALELLREHPVPILGVCLGHQALGVAFGGKIMNTPRITHGHVVRVVPVSPPLGPFASPIWPAEANSGFDAVVYNSLAIDPATVPAELQVTAWSDPQNGSEPTIQGLAHKDFPLWGVQYHPESISSTRGNSLLQAFLDKVHEFHHRPPVYPRLEKQIVSACTYRVAASAAPTRSTSPVPGLNPVREKARLQLAERRFGDLGKERKTSEIYERVVRTEQGRVGEIWLDGKSPSRPTTTSLTAPTFVITYALATRTVHLYTPANPEVPMASLVLPGGETFWSWFNAGQSALAEKVDGEAGGFRGGWVGWFTYEMKEESLAGYRRPPQAIVERVDAVWSWSDKVLERKEDGEWVARAVIADSGSPTGADMLDWLHSNGVEFGVSAASADAFIAKAEAALSSSPQPSLTTPTPAFPQFRPRIPGETHMSRIDACREAIREGESYELNQTMSFVATLPPESDKYATYLRLRRFNPAYYSTFISFPGIPTPKGRGLHVLSSSPERFLQIIGDVIEMRPIKGTARRVQPGQCVCVPGRGCGGTDKGSAACVAEAEYEDERRGKELSEDLKERAENLMIVDLIRSDLLSCCVPSTVKVPQLIALESYGVHNLVTTVRGTLAPQIGAVEAVKRCFPPGSMTGAPKLRSVQLLDDFEEHYPRGIYSGALGYISLCGSADLSVVIRTMVLEGDQLSIGAGGAITWLSEREGEWKEVLTKVQSVVGPLEGV</sequence>